<gene>
    <name evidence="1" type="ORF">G5714_001584</name>
</gene>
<dbReference type="EMBL" id="JAAMOB010000002">
    <property type="protein sequence ID" value="KAF4117031.1"/>
    <property type="molecule type" value="Genomic_DNA"/>
</dbReference>
<evidence type="ECO:0000313" key="2">
    <source>
        <dbReference type="Proteomes" id="UP000579812"/>
    </source>
</evidence>
<accession>A0A7J6DD15</accession>
<sequence>MADNYDATFDNLVFDEDLEHILEEIFDEAQLVVCEDDIGLNGVCNDDDNLVIITAEDVQQEIVVETELRHEPGNVTTSTPSHTPCSEERVHMTTARANALTVVTPPTPRMYNVL</sequence>
<dbReference type="AlphaFoldDB" id="A0A7J6DD15"/>
<dbReference type="Proteomes" id="UP000579812">
    <property type="component" value="Unassembled WGS sequence"/>
</dbReference>
<organism evidence="1 2">
    <name type="scientific">Onychostoma macrolepis</name>
    <dbReference type="NCBI Taxonomy" id="369639"/>
    <lineage>
        <taxon>Eukaryota</taxon>
        <taxon>Metazoa</taxon>
        <taxon>Chordata</taxon>
        <taxon>Craniata</taxon>
        <taxon>Vertebrata</taxon>
        <taxon>Euteleostomi</taxon>
        <taxon>Actinopterygii</taxon>
        <taxon>Neopterygii</taxon>
        <taxon>Teleostei</taxon>
        <taxon>Ostariophysi</taxon>
        <taxon>Cypriniformes</taxon>
        <taxon>Cyprinidae</taxon>
        <taxon>Acrossocheilinae</taxon>
        <taxon>Onychostoma</taxon>
    </lineage>
</organism>
<reference evidence="1 2" key="1">
    <citation type="submission" date="2020-04" db="EMBL/GenBank/DDBJ databases">
        <title>Chromosome-level genome assembly of a cyprinid fish Onychostoma macrolepis by integration of Nanopore Sequencing, Bionano and Hi-C technology.</title>
        <authorList>
            <person name="Wang D."/>
        </authorList>
    </citation>
    <scope>NUCLEOTIDE SEQUENCE [LARGE SCALE GENOMIC DNA]</scope>
    <source>
        <strain evidence="1">SWU-2019</strain>
        <tissue evidence="1">Muscle</tissue>
    </source>
</reference>
<name>A0A7J6DD15_9TELE</name>
<keyword evidence="2" id="KW-1185">Reference proteome</keyword>
<proteinExistence type="predicted"/>
<comment type="caution">
    <text evidence="1">The sequence shown here is derived from an EMBL/GenBank/DDBJ whole genome shotgun (WGS) entry which is preliminary data.</text>
</comment>
<protein>
    <submittedName>
        <fullName evidence="1">Uncharacterized protein</fullName>
    </submittedName>
</protein>
<evidence type="ECO:0000313" key="1">
    <source>
        <dbReference type="EMBL" id="KAF4117031.1"/>
    </source>
</evidence>